<feature type="compositionally biased region" description="Polar residues" evidence="1">
    <location>
        <begin position="86"/>
        <end position="103"/>
    </location>
</feature>
<name>A0A6C0BRI1_9ZZZZ</name>
<reference evidence="2" key="1">
    <citation type="journal article" date="2020" name="Nature">
        <title>Giant virus diversity and host interactions through global metagenomics.</title>
        <authorList>
            <person name="Schulz F."/>
            <person name="Roux S."/>
            <person name="Paez-Espino D."/>
            <person name="Jungbluth S."/>
            <person name="Walsh D.A."/>
            <person name="Denef V.J."/>
            <person name="McMahon K.D."/>
            <person name="Konstantinidis K.T."/>
            <person name="Eloe-Fadrosh E.A."/>
            <person name="Kyrpides N.C."/>
            <person name="Woyke T."/>
        </authorList>
    </citation>
    <scope>NUCLEOTIDE SEQUENCE</scope>
    <source>
        <strain evidence="2">GVMAG-M-3300018080-19</strain>
    </source>
</reference>
<organism evidence="2">
    <name type="scientific">viral metagenome</name>
    <dbReference type="NCBI Taxonomy" id="1070528"/>
    <lineage>
        <taxon>unclassified sequences</taxon>
        <taxon>metagenomes</taxon>
        <taxon>organismal metagenomes</taxon>
    </lineage>
</organism>
<protein>
    <submittedName>
        <fullName evidence="2">Uncharacterized protein</fullName>
    </submittedName>
</protein>
<sequence>MGQGQSKCEVHVKGLLETLAPGRTGNSLDAYEMCNNRNPPNYQTHYQYIKHIRRGYYNPTYIPGNEWIVKSHRLHRLDDEAILTEPLTNETRPPNTDGGTAWSTLGPHSEAARVAQSLG</sequence>
<accession>A0A6C0BRI1</accession>
<evidence type="ECO:0000313" key="2">
    <source>
        <dbReference type="EMBL" id="QHS93873.1"/>
    </source>
</evidence>
<proteinExistence type="predicted"/>
<feature type="region of interest" description="Disordered" evidence="1">
    <location>
        <begin position="83"/>
        <end position="119"/>
    </location>
</feature>
<evidence type="ECO:0000256" key="1">
    <source>
        <dbReference type="SAM" id="MobiDB-lite"/>
    </source>
</evidence>
<dbReference type="AlphaFoldDB" id="A0A6C0BRI1"/>
<dbReference type="EMBL" id="MN739211">
    <property type="protein sequence ID" value="QHS93873.1"/>
    <property type="molecule type" value="Genomic_DNA"/>
</dbReference>